<dbReference type="Proteomes" id="UP001353858">
    <property type="component" value="Unassembled WGS sequence"/>
</dbReference>
<gene>
    <name evidence="1" type="ORF">RN001_015889</name>
</gene>
<name>A0AAN7NTT2_9COLE</name>
<accession>A0AAN7NTT2</accession>
<organism evidence="1 2">
    <name type="scientific">Aquatica leii</name>
    <dbReference type="NCBI Taxonomy" id="1421715"/>
    <lineage>
        <taxon>Eukaryota</taxon>
        <taxon>Metazoa</taxon>
        <taxon>Ecdysozoa</taxon>
        <taxon>Arthropoda</taxon>
        <taxon>Hexapoda</taxon>
        <taxon>Insecta</taxon>
        <taxon>Pterygota</taxon>
        <taxon>Neoptera</taxon>
        <taxon>Endopterygota</taxon>
        <taxon>Coleoptera</taxon>
        <taxon>Polyphaga</taxon>
        <taxon>Elateriformia</taxon>
        <taxon>Elateroidea</taxon>
        <taxon>Lampyridae</taxon>
        <taxon>Luciolinae</taxon>
        <taxon>Aquatica</taxon>
    </lineage>
</organism>
<evidence type="ECO:0000313" key="1">
    <source>
        <dbReference type="EMBL" id="KAK4871765.1"/>
    </source>
</evidence>
<evidence type="ECO:0000313" key="2">
    <source>
        <dbReference type="Proteomes" id="UP001353858"/>
    </source>
</evidence>
<proteinExistence type="predicted"/>
<dbReference type="EMBL" id="JARPUR010000008">
    <property type="protein sequence ID" value="KAK4871765.1"/>
    <property type="molecule type" value="Genomic_DNA"/>
</dbReference>
<protein>
    <submittedName>
        <fullName evidence="1">Uncharacterized protein</fullName>
    </submittedName>
</protein>
<sequence length="148" mass="17296">MINYSITNRQFTPSEIIEVRTLNSANIGSDHSLVLCKIRRKSLLKRKAEPIYSEKLNVELLEDESTRNLYKVRLKNNINKTPITENNNPDEAWTKIKNNILKAAKEAVGTRKVKKALSNNKIFWYIDEVKKITERKNKAFLRYKTTKT</sequence>
<dbReference type="AlphaFoldDB" id="A0AAN7NTT2"/>
<reference evidence="2" key="1">
    <citation type="submission" date="2023-01" db="EMBL/GenBank/DDBJ databases">
        <title>Key to firefly adult light organ development and bioluminescence: homeobox transcription factors regulate luciferase expression and transportation to peroxisome.</title>
        <authorList>
            <person name="Fu X."/>
        </authorList>
    </citation>
    <scope>NUCLEOTIDE SEQUENCE [LARGE SCALE GENOMIC DNA]</scope>
</reference>
<comment type="caution">
    <text evidence="1">The sequence shown here is derived from an EMBL/GenBank/DDBJ whole genome shotgun (WGS) entry which is preliminary data.</text>
</comment>
<keyword evidence="2" id="KW-1185">Reference proteome</keyword>